<dbReference type="Gene3D" id="2.60.120.1440">
    <property type="match status" value="1"/>
</dbReference>
<keyword evidence="2" id="KW-1133">Transmembrane helix</keyword>
<dbReference type="HOGENOM" id="CLU_050192_0_2_5"/>
<dbReference type="KEGG" id="ssan:NX02_04005"/>
<evidence type="ECO:0008006" key="7">
    <source>
        <dbReference type="Google" id="ProtNLM"/>
    </source>
</evidence>
<gene>
    <name evidence="5" type="ORF">NX02_04005</name>
</gene>
<evidence type="ECO:0000313" key="6">
    <source>
        <dbReference type="Proteomes" id="UP000018851"/>
    </source>
</evidence>
<dbReference type="Proteomes" id="UP000018851">
    <property type="component" value="Chromosome"/>
</dbReference>
<feature type="domain" description="FecR N-terminal" evidence="4">
    <location>
        <begin position="9"/>
        <end position="49"/>
    </location>
</feature>
<evidence type="ECO:0000313" key="5">
    <source>
        <dbReference type="EMBL" id="AHE52554.1"/>
    </source>
</evidence>
<dbReference type="PATRIC" id="fig|1123269.5.peg.784"/>
<dbReference type="Pfam" id="PF16220">
    <property type="entry name" value="DUF4880"/>
    <property type="match status" value="1"/>
</dbReference>
<dbReference type="STRING" id="1123269.NX02_04005"/>
<dbReference type="PIRSF" id="PIRSF018266">
    <property type="entry name" value="FecR"/>
    <property type="match status" value="1"/>
</dbReference>
<dbReference type="InterPro" id="IPR032623">
    <property type="entry name" value="FecR_N"/>
</dbReference>
<protein>
    <recommendedName>
        <fullName evidence="7">FecR protein domain-containing protein</fullName>
    </recommendedName>
</protein>
<dbReference type="AlphaFoldDB" id="W0A3P3"/>
<dbReference type="GO" id="GO:0016989">
    <property type="term" value="F:sigma factor antagonist activity"/>
    <property type="evidence" value="ECO:0007669"/>
    <property type="project" value="TreeGrafter"/>
</dbReference>
<dbReference type="OrthoDB" id="9798846at2"/>
<dbReference type="RefSeq" id="WP_025290855.1">
    <property type="nucleotide sequence ID" value="NZ_CP006644.1"/>
</dbReference>
<feature type="compositionally biased region" description="Pro residues" evidence="1">
    <location>
        <begin position="64"/>
        <end position="77"/>
    </location>
</feature>
<dbReference type="PANTHER" id="PTHR30273:SF2">
    <property type="entry name" value="PROTEIN FECR"/>
    <property type="match status" value="1"/>
</dbReference>
<dbReference type="Pfam" id="PF04773">
    <property type="entry name" value="FecR"/>
    <property type="match status" value="1"/>
</dbReference>
<feature type="transmembrane region" description="Helical" evidence="2">
    <location>
        <begin position="87"/>
        <end position="107"/>
    </location>
</feature>
<evidence type="ECO:0000259" key="3">
    <source>
        <dbReference type="Pfam" id="PF04773"/>
    </source>
</evidence>
<evidence type="ECO:0000256" key="2">
    <source>
        <dbReference type="SAM" id="Phobius"/>
    </source>
</evidence>
<name>W0A3P3_9SPHN</name>
<feature type="region of interest" description="Disordered" evidence="1">
    <location>
        <begin position="60"/>
        <end position="79"/>
    </location>
</feature>
<keyword evidence="6" id="KW-1185">Reference proteome</keyword>
<reference evidence="5 6" key="1">
    <citation type="submission" date="2013-07" db="EMBL/GenBank/DDBJ databases">
        <title>Completed genome of Sphingomonas sanxanigenens NX02.</title>
        <authorList>
            <person name="Ma T."/>
            <person name="Huang H."/>
            <person name="Wu M."/>
            <person name="Li X."/>
            <person name="Li G."/>
        </authorList>
    </citation>
    <scope>NUCLEOTIDE SEQUENCE [LARGE SCALE GENOMIC DNA]</scope>
    <source>
        <strain evidence="5 6">NX02</strain>
    </source>
</reference>
<dbReference type="PANTHER" id="PTHR30273">
    <property type="entry name" value="PERIPLASMIC SIGNAL SENSOR AND SIGMA FACTOR ACTIVATOR FECR-RELATED"/>
    <property type="match status" value="1"/>
</dbReference>
<dbReference type="Gene3D" id="3.55.50.30">
    <property type="match status" value="1"/>
</dbReference>
<dbReference type="eggNOG" id="COG3712">
    <property type="taxonomic scope" value="Bacteria"/>
</dbReference>
<evidence type="ECO:0000259" key="4">
    <source>
        <dbReference type="Pfam" id="PF16220"/>
    </source>
</evidence>
<feature type="domain" description="FecR protein" evidence="3">
    <location>
        <begin position="110"/>
        <end position="203"/>
    </location>
</feature>
<sequence length="310" mass="33586">MSTDGITAEAAMWLDRMNRPAFDSADGRRFDAWMNTDPRHREAFAELAAIWDSPELAEACASPTPTPMAAPAAPPPSARGHRWRRPFAIGAAAACAALVPLLVVPAVPRQYASGPGEIREVVLADGSTVELGGNSAIDVQFLPWRRKVALDNGEARFDIAHDAHRPFTVTVDTTRVTVLGTAFHIDRMGPDRMVMGVSRGLVRVDSGNATLAVAANQAVQLMGGAPERVMLQPEQQVSSNWFVARDAPLADLVEKLRRYSPRPIRIETGKAASMRVTGRFDVSDVDGTLDVLKQAYDVDVSTRPSIILVR</sequence>
<proteinExistence type="predicted"/>
<dbReference type="EMBL" id="CP006644">
    <property type="protein sequence ID" value="AHE52554.1"/>
    <property type="molecule type" value="Genomic_DNA"/>
</dbReference>
<keyword evidence="2" id="KW-0472">Membrane</keyword>
<keyword evidence="2" id="KW-0812">Transmembrane</keyword>
<accession>W0A3P3</accession>
<dbReference type="InterPro" id="IPR012373">
    <property type="entry name" value="Ferrdict_sens_TM"/>
</dbReference>
<dbReference type="InterPro" id="IPR006860">
    <property type="entry name" value="FecR"/>
</dbReference>
<evidence type="ECO:0000256" key="1">
    <source>
        <dbReference type="SAM" id="MobiDB-lite"/>
    </source>
</evidence>
<organism evidence="5 6">
    <name type="scientific">Sphingomonas sanxanigenens DSM 19645 = NX02</name>
    <dbReference type="NCBI Taxonomy" id="1123269"/>
    <lineage>
        <taxon>Bacteria</taxon>
        <taxon>Pseudomonadati</taxon>
        <taxon>Pseudomonadota</taxon>
        <taxon>Alphaproteobacteria</taxon>
        <taxon>Sphingomonadales</taxon>
        <taxon>Sphingomonadaceae</taxon>
        <taxon>Sphingomonas</taxon>
    </lineage>
</organism>